<name>A0AAU0F1C7_9FLAO</name>
<organism evidence="1 2">
    <name type="scientific">Bergeyella porcorum</name>
    <dbReference type="NCBI Taxonomy" id="1735111"/>
    <lineage>
        <taxon>Bacteria</taxon>
        <taxon>Pseudomonadati</taxon>
        <taxon>Bacteroidota</taxon>
        <taxon>Flavobacteriia</taxon>
        <taxon>Flavobacteriales</taxon>
        <taxon>Weeksellaceae</taxon>
        <taxon>Bergeyella</taxon>
    </lineage>
</organism>
<protein>
    <submittedName>
        <fullName evidence="1">Uncharacterized protein</fullName>
    </submittedName>
</protein>
<sequence>METTKRKAGRPNKAQAERNFEIYCKSRAKGHNQKIAEIWQV</sequence>
<gene>
    <name evidence="1" type="ORF">BPO_1097</name>
</gene>
<keyword evidence="2" id="KW-1185">Reference proteome</keyword>
<evidence type="ECO:0000313" key="2">
    <source>
        <dbReference type="Proteomes" id="UP001432059"/>
    </source>
</evidence>
<proteinExistence type="predicted"/>
<accession>A0AAU0F1C7</accession>
<dbReference type="KEGG" id="bpor:BPO_1097"/>
<dbReference type="Proteomes" id="UP001432059">
    <property type="component" value="Chromosome"/>
</dbReference>
<reference evidence="1" key="1">
    <citation type="submission" date="2023-10" db="EMBL/GenBank/DDBJ databases">
        <title>Characterization and whole genome sequencing of a novel strain of Bergeyella porcorum QD2021 isolated from pig.</title>
        <authorList>
            <person name="Liu G."/>
            <person name="Chen C."/>
            <person name="Han X."/>
        </authorList>
    </citation>
    <scope>NUCLEOTIDE SEQUENCE</scope>
    <source>
        <strain evidence="1">QD2021</strain>
    </source>
</reference>
<dbReference type="EMBL" id="CP136426">
    <property type="protein sequence ID" value="WOC51744.1"/>
    <property type="molecule type" value="Genomic_DNA"/>
</dbReference>
<evidence type="ECO:0000313" key="1">
    <source>
        <dbReference type="EMBL" id="WOC51744.1"/>
    </source>
</evidence>
<dbReference type="AlphaFoldDB" id="A0AAU0F1C7"/>